<dbReference type="GO" id="GO:0005730">
    <property type="term" value="C:nucleolus"/>
    <property type="evidence" value="ECO:0007669"/>
    <property type="project" value="TreeGrafter"/>
</dbReference>
<dbReference type="InterPro" id="IPR050080">
    <property type="entry name" value="RNase_PH"/>
</dbReference>
<dbReference type="GO" id="GO:0016075">
    <property type="term" value="P:rRNA catabolic process"/>
    <property type="evidence" value="ECO:0007669"/>
    <property type="project" value="TreeGrafter"/>
</dbReference>
<dbReference type="SUPFAM" id="SSF55666">
    <property type="entry name" value="Ribonuclease PH domain 2-like"/>
    <property type="match status" value="1"/>
</dbReference>
<evidence type="ECO:0000313" key="6">
    <source>
        <dbReference type="Proteomes" id="UP000199069"/>
    </source>
</evidence>
<dbReference type="CDD" id="cd11370">
    <property type="entry name" value="RNase_PH_RRP41"/>
    <property type="match status" value="1"/>
</dbReference>
<dbReference type="AlphaFoldDB" id="A0A0K3CPF4"/>
<dbReference type="GO" id="GO:0000176">
    <property type="term" value="C:nuclear exosome (RNase complex)"/>
    <property type="evidence" value="ECO:0007669"/>
    <property type="project" value="TreeGrafter"/>
</dbReference>
<dbReference type="Gene3D" id="3.30.230.70">
    <property type="entry name" value="GHMP Kinase, N-terminal domain"/>
    <property type="match status" value="1"/>
</dbReference>
<name>A0A0K3CPF4_RHOTO</name>
<dbReference type="GO" id="GO:0000177">
    <property type="term" value="C:cytoplasmic exosome (RNase complex)"/>
    <property type="evidence" value="ECO:0007669"/>
    <property type="project" value="TreeGrafter"/>
</dbReference>
<gene>
    <name evidence="4" type="primary">FGENESH: predicted gene_13.273</name>
    <name evidence="5" type="ORF">AAT19DRAFT_10752</name>
    <name evidence="4" type="ORF">BN2166_0064430</name>
</gene>
<dbReference type="GO" id="GO:0071051">
    <property type="term" value="P:poly(A)-dependent snoRNA 3'-end processing"/>
    <property type="evidence" value="ECO:0007669"/>
    <property type="project" value="TreeGrafter"/>
</dbReference>
<evidence type="ECO:0000256" key="1">
    <source>
        <dbReference type="ARBA" id="ARBA00006678"/>
    </source>
</evidence>
<feature type="region of interest" description="Disordered" evidence="2">
    <location>
        <begin position="66"/>
        <end position="108"/>
    </location>
</feature>
<dbReference type="PANTHER" id="PTHR11953">
    <property type="entry name" value="EXOSOME COMPLEX COMPONENT"/>
    <property type="match status" value="1"/>
</dbReference>
<dbReference type="Proteomes" id="UP000199069">
    <property type="component" value="Unassembled WGS sequence"/>
</dbReference>
<evidence type="ECO:0000259" key="3">
    <source>
        <dbReference type="Pfam" id="PF01138"/>
    </source>
</evidence>
<evidence type="ECO:0000256" key="2">
    <source>
        <dbReference type="SAM" id="MobiDB-lite"/>
    </source>
</evidence>
<feature type="compositionally biased region" description="Gly residues" evidence="2">
    <location>
        <begin position="88"/>
        <end position="102"/>
    </location>
</feature>
<comment type="similarity">
    <text evidence="1">Belongs to the RNase PH family.</text>
</comment>
<organism evidence="4 6">
    <name type="scientific">Rhodotorula toruloides</name>
    <name type="common">Yeast</name>
    <name type="synonym">Rhodosporidium toruloides</name>
    <dbReference type="NCBI Taxonomy" id="5286"/>
    <lineage>
        <taxon>Eukaryota</taxon>
        <taxon>Fungi</taxon>
        <taxon>Dikarya</taxon>
        <taxon>Basidiomycota</taxon>
        <taxon>Pucciniomycotina</taxon>
        <taxon>Microbotryomycetes</taxon>
        <taxon>Sporidiobolales</taxon>
        <taxon>Sporidiobolaceae</taxon>
        <taxon>Rhodotorula</taxon>
    </lineage>
</organism>
<dbReference type="Proteomes" id="UP000239560">
    <property type="component" value="Unassembled WGS sequence"/>
</dbReference>
<dbReference type="GO" id="GO:0003723">
    <property type="term" value="F:RNA binding"/>
    <property type="evidence" value="ECO:0007669"/>
    <property type="project" value="TreeGrafter"/>
</dbReference>
<reference evidence="4 6" key="1">
    <citation type="submission" date="2015-07" db="EMBL/GenBank/DDBJ databases">
        <authorList>
            <person name="Cajimat M.N.B."/>
            <person name="Milazzo M.L."/>
            <person name="Fulhorst C.F."/>
        </authorList>
    </citation>
    <scope>NUCLEOTIDE SEQUENCE [LARGE SCALE GENOMIC DNA]</scope>
    <source>
        <strain evidence="4">Single colony</strain>
    </source>
</reference>
<evidence type="ECO:0000313" key="4">
    <source>
        <dbReference type="EMBL" id="CTR10582.1"/>
    </source>
</evidence>
<dbReference type="InterPro" id="IPR027408">
    <property type="entry name" value="PNPase/RNase_PH_dom_sf"/>
</dbReference>
<dbReference type="OrthoDB" id="437922at2759"/>
<keyword evidence="6" id="KW-1185">Reference proteome</keyword>
<dbReference type="SUPFAM" id="SSF54211">
    <property type="entry name" value="Ribosomal protein S5 domain 2-like"/>
    <property type="match status" value="1"/>
</dbReference>
<dbReference type="PANTHER" id="PTHR11953:SF0">
    <property type="entry name" value="EXOSOME COMPLEX COMPONENT RRP41"/>
    <property type="match status" value="1"/>
</dbReference>
<protein>
    <submittedName>
        <fullName evidence="5">3' exoribonuclease family, domain 1-domain containing protein</fullName>
    </submittedName>
</protein>
<evidence type="ECO:0000313" key="5">
    <source>
        <dbReference type="EMBL" id="PRQ71212.1"/>
    </source>
</evidence>
<feature type="domain" description="Exoribonuclease phosphorolytic" evidence="3">
    <location>
        <begin position="50"/>
        <end position="197"/>
    </location>
</feature>
<dbReference type="InterPro" id="IPR001247">
    <property type="entry name" value="ExoRNase_PH_dom1"/>
</dbReference>
<dbReference type="Pfam" id="PF01138">
    <property type="entry name" value="RNase_PH"/>
    <property type="match status" value="1"/>
</dbReference>
<dbReference type="GO" id="GO:0034475">
    <property type="term" value="P:U4 snRNA 3'-end processing"/>
    <property type="evidence" value="ECO:0007669"/>
    <property type="project" value="TreeGrafter"/>
</dbReference>
<dbReference type="STRING" id="5286.A0A0K3CPF4"/>
<dbReference type="InterPro" id="IPR020568">
    <property type="entry name" value="Ribosomal_Su5_D2-typ_SF"/>
</dbReference>
<reference evidence="5 7" key="2">
    <citation type="journal article" date="2018" name="Elife">
        <title>Functional genomics of lipid metabolism in the oleaginous yeast Rhodosporidium toruloides.</title>
        <authorList>
            <person name="Coradetti S.T."/>
            <person name="Pinel D."/>
            <person name="Geiselman G."/>
            <person name="Ito M."/>
            <person name="Mondo S."/>
            <person name="Reilly M.C."/>
            <person name="Cheng Y.F."/>
            <person name="Bauer S."/>
            <person name="Grigoriev I."/>
            <person name="Gladden J.M."/>
            <person name="Simmons B.A."/>
            <person name="Brem R."/>
            <person name="Arkin A.P."/>
            <person name="Skerker J.M."/>
        </authorList>
    </citation>
    <scope>NUCLEOTIDE SEQUENCE [LARGE SCALE GENOMIC DNA]</scope>
    <source>
        <strain evidence="5 7">NBRC 0880</strain>
    </source>
</reference>
<dbReference type="InterPro" id="IPR036345">
    <property type="entry name" value="ExoRNase_PH_dom2_sf"/>
</dbReference>
<sequence>MQSRTQLLTPSALRLDSRLPLELRSLDFQILPSPPSPSTSSSYAATHPPAKADGYALASHGLTTVSSSVFGPREPQRTGPWSSTGTGQSAGGGVGQAAGGQQKGDRGSVNVEVGVAGWGERVGQGGSSEGGLRRGGKDRRTIELAAAVKNTFEPVLLLHLYPRSSIDIYLQILENDGSVLQAAINATSLALISAGLPLSDYVCSLSLASYPSIPPLGPPQIPPFDLVTPAAAHTNSNDPTRTGGSGSTTILDLLAAEETALPNLTIAVLPRSGKVSLINLETRLGVNRFEELLKWGVEGSKVVQAAMQDAVEQWASSLAPRRGALGQLFPGSGAVKGADKEDEEMQ</sequence>
<evidence type="ECO:0000313" key="7">
    <source>
        <dbReference type="Proteomes" id="UP000239560"/>
    </source>
</evidence>
<dbReference type="GO" id="GO:0071028">
    <property type="term" value="P:nuclear mRNA surveillance"/>
    <property type="evidence" value="ECO:0007669"/>
    <property type="project" value="TreeGrafter"/>
</dbReference>
<accession>A0A0K3CPF4</accession>
<dbReference type="OMA" id="VEQWASS"/>
<dbReference type="EMBL" id="LCTV02000013">
    <property type="protein sequence ID" value="PRQ71212.1"/>
    <property type="molecule type" value="Genomic_DNA"/>
</dbReference>
<dbReference type="EMBL" id="CWKI01000013">
    <property type="protein sequence ID" value="CTR10582.1"/>
    <property type="molecule type" value="Genomic_DNA"/>
</dbReference>
<proteinExistence type="inferred from homology"/>